<evidence type="ECO:0000256" key="1">
    <source>
        <dbReference type="SAM" id="MobiDB-lite"/>
    </source>
</evidence>
<dbReference type="RefSeq" id="WP_394820369.1">
    <property type="nucleotide sequence ID" value="NZ_JAWJZY010000006.1"/>
</dbReference>
<dbReference type="EMBL" id="JAWJZY010000006">
    <property type="protein sequence ID" value="MEE8659587.1"/>
    <property type="molecule type" value="Genomic_DNA"/>
</dbReference>
<evidence type="ECO:0000313" key="2">
    <source>
        <dbReference type="EMBL" id="MEE8659587.1"/>
    </source>
</evidence>
<sequence>MATITVPGITGQNYQFDAPETATSALAQQYADAITAAIADGTFVAVPPNVSASDVFTVVEADWIVQSFGTTLDNLADGVTHLLVHQGNATVPSSFSIDATESRQLSILDASTSPGNYMISGAIGGAISVLEGSRFSDFGNATGDWTIAVNAGGVPNSPVGPSSQEGLNELVSTALNVGGNVINTSSGENYVTVTGARNLIGLGQGNNYLVSQGNDTVYGQGFDVNYLTGAGGLDYIVTAGTTYGRDFVTINGGRGQYDLGENADVIDTATVGSVIKVKANSSISGGTGSTVTFDNAGGSGTITGAVGDTISAAGNLSVFQGQDHVVSVAGALTFLNGTGNSTISGGENSTIWGGAGLDAIATMTGYSIITLNQPGSTGNQTIDASNSTGNIDFWSGAGESLFTGGTGDDHMVFGTAFSGASGDSIVTVTGGEGANSFGVLAGHSGGNITITDFDASKGDYFFQYFYNPVDSALAVQDLLATATVSGGIRFCSWIIICRSRSSGSSISTPPPSISADPTDRI</sequence>
<organism evidence="2 3">
    <name type="scientific">Sorlinia euscelidii</name>
    <dbReference type="NCBI Taxonomy" id="3081148"/>
    <lineage>
        <taxon>Bacteria</taxon>
        <taxon>Pseudomonadati</taxon>
        <taxon>Pseudomonadota</taxon>
        <taxon>Alphaproteobacteria</taxon>
        <taxon>Acetobacterales</taxon>
        <taxon>Acetobacteraceae</taxon>
        <taxon>Sorlinia</taxon>
    </lineage>
</organism>
<protein>
    <submittedName>
        <fullName evidence="2">Uncharacterized protein</fullName>
    </submittedName>
</protein>
<accession>A0ABU7U423</accession>
<evidence type="ECO:0000313" key="3">
    <source>
        <dbReference type="Proteomes" id="UP001312908"/>
    </source>
</evidence>
<proteinExistence type="predicted"/>
<name>A0ABU7U423_9PROT</name>
<feature type="region of interest" description="Disordered" evidence="1">
    <location>
        <begin position="501"/>
        <end position="521"/>
    </location>
</feature>
<comment type="caution">
    <text evidence="2">The sequence shown here is derived from an EMBL/GenBank/DDBJ whole genome shotgun (WGS) entry which is preliminary data.</text>
</comment>
<dbReference type="Proteomes" id="UP001312908">
    <property type="component" value="Unassembled WGS sequence"/>
</dbReference>
<reference evidence="2 3" key="1">
    <citation type="submission" date="2023-10" db="EMBL/GenBank/DDBJ databases">
        <title>Sorlinia euscelidii gen. nov., sp. nov., an acetic acid bacteria isolated from the gut of Euscelidius variegatus emitter.</title>
        <authorList>
            <person name="Michoud G."/>
            <person name="Marasco R."/>
            <person name="Seferji K."/>
            <person name="Gonella E."/>
            <person name="Garuglieri E."/>
            <person name="Alma A."/>
            <person name="Mapelli F."/>
            <person name="Borin S."/>
            <person name="Daffonchio D."/>
            <person name="Crotti E."/>
        </authorList>
    </citation>
    <scope>NUCLEOTIDE SEQUENCE [LARGE SCALE GENOMIC DNA]</scope>
    <source>
        <strain evidence="2 3">EV16P</strain>
    </source>
</reference>
<keyword evidence="3" id="KW-1185">Reference proteome</keyword>
<gene>
    <name evidence="2" type="ORF">DOFOFD_11310</name>
</gene>